<feature type="transmembrane region" description="Helical" evidence="6">
    <location>
        <begin position="202"/>
        <end position="222"/>
    </location>
</feature>
<dbReference type="GO" id="GO:0017004">
    <property type="term" value="P:cytochrome complex assembly"/>
    <property type="evidence" value="ECO:0007669"/>
    <property type="project" value="InterPro"/>
</dbReference>
<comment type="subcellular location">
    <subcellularLocation>
        <location evidence="1">Membrane</location>
        <topology evidence="1">Multi-pass membrane protein</topology>
    </subcellularLocation>
</comment>
<evidence type="ECO:0000256" key="5">
    <source>
        <dbReference type="ARBA" id="ARBA00023136"/>
    </source>
</evidence>
<evidence type="ECO:0000313" key="7">
    <source>
        <dbReference type="EMBL" id="RXK50955.1"/>
    </source>
</evidence>
<keyword evidence="8" id="KW-1185">Reference proteome</keyword>
<dbReference type="EMBL" id="SDHY01000002">
    <property type="protein sequence ID" value="RXK50955.1"/>
    <property type="molecule type" value="Genomic_DNA"/>
</dbReference>
<gene>
    <name evidence="7" type="ORF">ESB04_04690</name>
</gene>
<accession>A0A4Q1C1C9</accession>
<feature type="transmembrane region" description="Helical" evidence="6">
    <location>
        <begin position="24"/>
        <end position="44"/>
    </location>
</feature>
<evidence type="ECO:0000256" key="6">
    <source>
        <dbReference type="SAM" id="Phobius"/>
    </source>
</evidence>
<evidence type="ECO:0000256" key="3">
    <source>
        <dbReference type="ARBA" id="ARBA00022692"/>
    </source>
</evidence>
<dbReference type="AlphaFoldDB" id="A0A4Q1C1C9"/>
<comment type="caution">
    <text evidence="7">The sequence shown here is derived from an EMBL/GenBank/DDBJ whole genome shotgun (WGS) entry which is preliminary data.</text>
</comment>
<protein>
    <submittedName>
        <fullName evidence="7">ABC transporter permease</fullName>
    </submittedName>
</protein>
<organism evidence="7 8">
    <name type="scientific">Aquirufa rosea</name>
    <dbReference type="NCBI Taxonomy" id="2509241"/>
    <lineage>
        <taxon>Bacteria</taxon>
        <taxon>Pseudomonadati</taxon>
        <taxon>Bacteroidota</taxon>
        <taxon>Cytophagia</taxon>
        <taxon>Cytophagales</taxon>
        <taxon>Flectobacillaceae</taxon>
        <taxon>Aquirufa</taxon>
    </lineage>
</organism>
<keyword evidence="3 6" id="KW-0812">Transmembrane</keyword>
<feature type="transmembrane region" description="Helical" evidence="6">
    <location>
        <begin position="134"/>
        <end position="156"/>
    </location>
</feature>
<keyword evidence="5 6" id="KW-0472">Membrane</keyword>
<dbReference type="OrthoDB" id="9788444at2"/>
<name>A0A4Q1C1C9_9BACT</name>
<keyword evidence="4 6" id="KW-1133">Transmembrane helix</keyword>
<evidence type="ECO:0000313" key="8">
    <source>
        <dbReference type="Proteomes" id="UP000289455"/>
    </source>
</evidence>
<evidence type="ECO:0000256" key="4">
    <source>
        <dbReference type="ARBA" id="ARBA00022989"/>
    </source>
</evidence>
<reference evidence="7 8" key="1">
    <citation type="submission" date="2019-01" db="EMBL/GenBank/DDBJ databases">
        <title>Cytophagaceae bacterium strain CAR-16.</title>
        <authorList>
            <person name="Chen W.-M."/>
        </authorList>
    </citation>
    <scope>NUCLEOTIDE SEQUENCE [LARGE SCALE GENOMIC DNA]</scope>
    <source>
        <strain evidence="7 8">CAR-16</strain>
    </source>
</reference>
<evidence type="ECO:0000256" key="2">
    <source>
        <dbReference type="ARBA" id="ARBA00010544"/>
    </source>
</evidence>
<feature type="transmembrane region" description="Helical" evidence="6">
    <location>
        <begin position="101"/>
        <end position="122"/>
    </location>
</feature>
<proteinExistence type="inferred from homology"/>
<feature type="transmembrane region" description="Helical" evidence="6">
    <location>
        <begin position="162"/>
        <end position="181"/>
    </location>
</feature>
<dbReference type="GO" id="GO:0016020">
    <property type="term" value="C:membrane"/>
    <property type="evidence" value="ECO:0007669"/>
    <property type="project" value="UniProtKB-SubCell"/>
</dbReference>
<comment type="similarity">
    <text evidence="2">Belongs to the CcmB/CycW/HelB family.</text>
</comment>
<dbReference type="Proteomes" id="UP000289455">
    <property type="component" value="Unassembled WGS sequence"/>
</dbReference>
<sequence length="224" mass="25099">MFKMLQEIKVLFQKELQLEWRQKYAVHGLLLYLASTIFVCYLSFKARQESISPITWNALFWIILLFIAINAIGKSFTQESAQRGLFYYTLVKPESVIYSKILYNSLLMLGISLVGIIMYSWVMGNPVGNMTLYIIALVLGAVGFASTLSLVGGIAAQAENTSTLMAVLSFPIIIPLLLFLLKLSKSAMDGISISENWDEISVLASLDIIVVVLSGILFPYIWRH</sequence>
<dbReference type="GO" id="GO:0015232">
    <property type="term" value="F:heme transmembrane transporter activity"/>
    <property type="evidence" value="ECO:0007669"/>
    <property type="project" value="InterPro"/>
</dbReference>
<dbReference type="InterPro" id="IPR003544">
    <property type="entry name" value="Cyt_c_biogenesis_CcmB"/>
</dbReference>
<dbReference type="Pfam" id="PF03379">
    <property type="entry name" value="CcmB"/>
    <property type="match status" value="1"/>
</dbReference>
<feature type="transmembrane region" description="Helical" evidence="6">
    <location>
        <begin position="56"/>
        <end position="73"/>
    </location>
</feature>
<evidence type="ECO:0000256" key="1">
    <source>
        <dbReference type="ARBA" id="ARBA00004141"/>
    </source>
</evidence>